<feature type="transmembrane region" description="Helical" evidence="1">
    <location>
        <begin position="228"/>
        <end position="257"/>
    </location>
</feature>
<name>A0ABX2Q686_9BACT</name>
<sequence>MRHLAFNRPTDFLRRRDFSQKMEATFDFIRVHATPLVRVLVILVLPLALLTGIGTSLLQGQLLQTVTMLKQRTGPNSTLNSAIVPEVFTSSTLWLTMLSGMLLFAVVHLTIFGYITLQADRTTNEPITAGEVWQVVKSRFLGMLGSFIGLGLLFMAGIMGIGGVLFGVGALLASAATPWIIFPFILLLYVAMFYVIAPLSLYFIVWLREGRGFFGSISRSFRLVWGKWWSTFGLLVVITLIMYLILFLSMGLLSVVGLPVSGLMGAEPDAGSTRVVLIVYSALQSLVTLVYYPFILIAISFQYFNLVERRDGTGTRLLIDAIGAPALTVAPMALRPDDEGEY</sequence>
<gene>
    <name evidence="2" type="ORF">HW556_16445</name>
</gene>
<evidence type="ECO:0000313" key="2">
    <source>
        <dbReference type="EMBL" id="NVO86478.1"/>
    </source>
</evidence>
<keyword evidence="1" id="KW-0472">Membrane</keyword>
<proteinExistence type="predicted"/>
<dbReference type="EMBL" id="JABKAV010000079">
    <property type="protein sequence ID" value="NVO86478.1"/>
    <property type="molecule type" value="Genomic_DNA"/>
</dbReference>
<reference evidence="2 3" key="1">
    <citation type="submission" date="2020-05" db="EMBL/GenBank/DDBJ databases">
        <title>Hymenobacter terrestris sp. nov. and Hymenobacter lapidiphilus sp. nov., isolated from regoliths in Antarctica.</title>
        <authorList>
            <person name="Sedlacek I."/>
            <person name="Pantucek R."/>
            <person name="Zeman M."/>
            <person name="Holochova P."/>
            <person name="Kralova S."/>
            <person name="Stankova E."/>
            <person name="Sedo O."/>
            <person name="Micenkova L."/>
            <person name="Svec P."/>
            <person name="Gupta V."/>
            <person name="Sood U."/>
            <person name="Korpole U.S."/>
            <person name="Lal R."/>
        </authorList>
    </citation>
    <scope>NUCLEOTIDE SEQUENCE [LARGE SCALE GENOMIC DNA]</scope>
    <source>
        <strain evidence="2 3">P5252</strain>
    </source>
</reference>
<accession>A0ABX2Q686</accession>
<keyword evidence="1" id="KW-1133">Transmembrane helix</keyword>
<organism evidence="2 3">
    <name type="scientific">Hymenobacter terrestris</name>
    <dbReference type="NCBI Taxonomy" id="2748310"/>
    <lineage>
        <taxon>Bacteria</taxon>
        <taxon>Pseudomonadati</taxon>
        <taxon>Bacteroidota</taxon>
        <taxon>Cytophagia</taxon>
        <taxon>Cytophagales</taxon>
        <taxon>Hymenobacteraceae</taxon>
        <taxon>Hymenobacter</taxon>
    </lineage>
</organism>
<feature type="transmembrane region" description="Helical" evidence="1">
    <location>
        <begin position="179"/>
        <end position="207"/>
    </location>
</feature>
<feature type="transmembrane region" description="Helical" evidence="1">
    <location>
        <begin position="277"/>
        <end position="305"/>
    </location>
</feature>
<keyword evidence="3" id="KW-1185">Reference proteome</keyword>
<keyword evidence="1" id="KW-0812">Transmembrane</keyword>
<dbReference type="Proteomes" id="UP000626554">
    <property type="component" value="Unassembled WGS sequence"/>
</dbReference>
<feature type="transmembrane region" description="Helical" evidence="1">
    <location>
        <begin position="36"/>
        <end position="58"/>
    </location>
</feature>
<evidence type="ECO:0000256" key="1">
    <source>
        <dbReference type="SAM" id="Phobius"/>
    </source>
</evidence>
<protein>
    <recommendedName>
        <fullName evidence="4">Glycerophosphoryl diester phosphodiesterase membrane domain-containing protein</fullName>
    </recommendedName>
</protein>
<evidence type="ECO:0000313" key="3">
    <source>
        <dbReference type="Proteomes" id="UP000626554"/>
    </source>
</evidence>
<evidence type="ECO:0008006" key="4">
    <source>
        <dbReference type="Google" id="ProtNLM"/>
    </source>
</evidence>
<comment type="caution">
    <text evidence="2">The sequence shown here is derived from an EMBL/GenBank/DDBJ whole genome shotgun (WGS) entry which is preliminary data.</text>
</comment>
<feature type="transmembrane region" description="Helical" evidence="1">
    <location>
        <begin position="93"/>
        <end position="117"/>
    </location>
</feature>
<dbReference type="RefSeq" id="WP_176901209.1">
    <property type="nucleotide sequence ID" value="NZ_JABKAV010000079.1"/>
</dbReference>
<feature type="transmembrane region" description="Helical" evidence="1">
    <location>
        <begin position="147"/>
        <end position="173"/>
    </location>
</feature>